<evidence type="ECO:0000313" key="1">
    <source>
        <dbReference type="EMBL" id="SEN87458.1"/>
    </source>
</evidence>
<protein>
    <recommendedName>
        <fullName evidence="3">Meiotically up-regulated gene 113</fullName>
    </recommendedName>
</protein>
<gene>
    <name evidence="1" type="ORF">SAMN04488003_1502</name>
</gene>
<keyword evidence="2" id="KW-1185">Reference proteome</keyword>
<evidence type="ECO:0008006" key="3">
    <source>
        <dbReference type="Google" id="ProtNLM"/>
    </source>
</evidence>
<name>A0A1H8K4W7_9RHOB</name>
<dbReference type="EMBL" id="FOCI01000050">
    <property type="protein sequence ID" value="SEN87458.1"/>
    <property type="molecule type" value="Genomic_DNA"/>
</dbReference>
<accession>A0A1H8K4W7</accession>
<reference evidence="1 2" key="1">
    <citation type="submission" date="2016-10" db="EMBL/GenBank/DDBJ databases">
        <authorList>
            <person name="de Groot N.N."/>
        </authorList>
    </citation>
    <scope>NUCLEOTIDE SEQUENCE [LARGE SCALE GENOMIC DNA]</scope>
    <source>
        <strain evidence="1 2">DSM 16213</strain>
    </source>
</reference>
<evidence type="ECO:0000313" key="2">
    <source>
        <dbReference type="Proteomes" id="UP000199585"/>
    </source>
</evidence>
<dbReference type="Proteomes" id="UP000199585">
    <property type="component" value="Unassembled WGS sequence"/>
</dbReference>
<proteinExistence type="predicted"/>
<organism evidence="1 2">
    <name type="scientific">Loktanella fryxellensis</name>
    <dbReference type="NCBI Taxonomy" id="245187"/>
    <lineage>
        <taxon>Bacteria</taxon>
        <taxon>Pseudomonadati</taxon>
        <taxon>Pseudomonadota</taxon>
        <taxon>Alphaproteobacteria</taxon>
        <taxon>Rhodobacterales</taxon>
        <taxon>Roseobacteraceae</taxon>
        <taxon>Loktanella</taxon>
    </lineage>
</organism>
<dbReference type="AlphaFoldDB" id="A0A1H8K4W7"/>
<sequence length="133" mass="14612">MLWGACACAGCSPGGTAKASYIYLFRIGLPHLPVIKLGYSASPAKRLRHQLGIAKEIETEVIRTIRLPTGHLARGEEERCHRNLLSERLDWEVPKAAYGDAINTVSEIYLPAAEPRIMSMLDEIEARVAGQLA</sequence>